<proteinExistence type="inferred from homology"/>
<dbReference type="PaxDb" id="880073-Calab_2954"/>
<evidence type="ECO:0000256" key="1">
    <source>
        <dbReference type="ARBA" id="ARBA00004202"/>
    </source>
</evidence>
<dbReference type="InterPro" id="IPR007554">
    <property type="entry name" value="Glycerophosphate_synth"/>
</dbReference>
<dbReference type="AlphaFoldDB" id="H1XSL3"/>
<keyword evidence="5" id="KW-0777">Teichoic acid biosynthesis</keyword>
<dbReference type="InterPro" id="IPR043148">
    <property type="entry name" value="TagF_C"/>
</dbReference>
<dbReference type="InParanoid" id="H1XSL3"/>
<evidence type="ECO:0000256" key="2">
    <source>
        <dbReference type="ARBA" id="ARBA00010488"/>
    </source>
</evidence>
<keyword evidence="3" id="KW-1003">Cell membrane</keyword>
<dbReference type="Pfam" id="PF04464">
    <property type="entry name" value="Glyphos_transf"/>
    <property type="match status" value="1"/>
</dbReference>
<evidence type="ECO:0000256" key="6">
    <source>
        <dbReference type="ARBA" id="ARBA00023136"/>
    </source>
</evidence>
<comment type="subcellular location">
    <subcellularLocation>
        <location evidence="1">Cell membrane</location>
        <topology evidence="1">Peripheral membrane protein</topology>
    </subcellularLocation>
</comment>
<dbReference type="Proteomes" id="UP000004671">
    <property type="component" value="Chromosome"/>
</dbReference>
<dbReference type="EMBL" id="CM001402">
    <property type="protein sequence ID" value="EHO42561.1"/>
    <property type="molecule type" value="Genomic_DNA"/>
</dbReference>
<dbReference type="eggNOG" id="COG1887">
    <property type="taxonomic scope" value="Bacteria"/>
</dbReference>
<dbReference type="Gene3D" id="3.40.50.11820">
    <property type="match status" value="1"/>
</dbReference>
<name>H1XSL3_CALAY</name>
<dbReference type="InterPro" id="IPR051612">
    <property type="entry name" value="Teichoic_Acid_Biosynth"/>
</dbReference>
<protein>
    <submittedName>
        <fullName evidence="7">CDP-glycerol:poly(Glycerophosphate)glycerophosph otransferase</fullName>
    </submittedName>
</protein>
<reference evidence="7 8" key="1">
    <citation type="submission" date="2011-09" db="EMBL/GenBank/DDBJ databases">
        <title>The permanent draft genome of Caldithrix abyssi DSM 13497.</title>
        <authorList>
            <consortium name="US DOE Joint Genome Institute (JGI-PGF)"/>
            <person name="Lucas S."/>
            <person name="Han J."/>
            <person name="Lapidus A."/>
            <person name="Bruce D."/>
            <person name="Goodwin L."/>
            <person name="Pitluck S."/>
            <person name="Peters L."/>
            <person name="Kyrpides N."/>
            <person name="Mavromatis K."/>
            <person name="Ivanova N."/>
            <person name="Mikhailova N."/>
            <person name="Chertkov O."/>
            <person name="Detter J.C."/>
            <person name="Tapia R."/>
            <person name="Han C."/>
            <person name="Land M."/>
            <person name="Hauser L."/>
            <person name="Markowitz V."/>
            <person name="Cheng J.-F."/>
            <person name="Hugenholtz P."/>
            <person name="Woyke T."/>
            <person name="Wu D."/>
            <person name="Spring S."/>
            <person name="Brambilla E."/>
            <person name="Klenk H.-P."/>
            <person name="Eisen J.A."/>
        </authorList>
    </citation>
    <scope>NUCLEOTIDE SEQUENCE [LARGE SCALE GENOMIC DNA]</scope>
    <source>
        <strain evidence="7 8">DSM 13497</strain>
    </source>
</reference>
<organism evidence="7 8">
    <name type="scientific">Caldithrix abyssi DSM 13497</name>
    <dbReference type="NCBI Taxonomy" id="880073"/>
    <lineage>
        <taxon>Bacteria</taxon>
        <taxon>Pseudomonadati</taxon>
        <taxon>Calditrichota</taxon>
        <taxon>Calditrichia</taxon>
        <taxon>Calditrichales</taxon>
        <taxon>Calditrichaceae</taxon>
        <taxon>Caldithrix</taxon>
    </lineage>
</organism>
<evidence type="ECO:0000313" key="8">
    <source>
        <dbReference type="Proteomes" id="UP000004671"/>
    </source>
</evidence>
<dbReference type="Gene3D" id="3.40.50.12580">
    <property type="match status" value="1"/>
</dbReference>
<dbReference type="GO" id="GO:0047355">
    <property type="term" value="F:CDP-glycerol glycerophosphotransferase activity"/>
    <property type="evidence" value="ECO:0007669"/>
    <property type="project" value="InterPro"/>
</dbReference>
<dbReference type="PANTHER" id="PTHR37316">
    <property type="entry name" value="TEICHOIC ACID GLYCEROL-PHOSPHATE PRIMASE"/>
    <property type="match status" value="1"/>
</dbReference>
<keyword evidence="8" id="KW-1185">Reference proteome</keyword>
<evidence type="ECO:0000256" key="3">
    <source>
        <dbReference type="ARBA" id="ARBA00022475"/>
    </source>
</evidence>
<evidence type="ECO:0000256" key="4">
    <source>
        <dbReference type="ARBA" id="ARBA00022679"/>
    </source>
</evidence>
<comment type="similarity">
    <text evidence="2">Belongs to the CDP-glycerol glycerophosphotransferase family.</text>
</comment>
<dbReference type="GO" id="GO:0005886">
    <property type="term" value="C:plasma membrane"/>
    <property type="evidence" value="ECO:0007669"/>
    <property type="project" value="UniProtKB-SubCell"/>
</dbReference>
<evidence type="ECO:0000313" key="7">
    <source>
        <dbReference type="EMBL" id="EHO42561.1"/>
    </source>
</evidence>
<keyword evidence="6" id="KW-0472">Membrane</keyword>
<keyword evidence="4 7" id="KW-0808">Transferase</keyword>
<dbReference type="SUPFAM" id="SSF53756">
    <property type="entry name" value="UDP-Glycosyltransferase/glycogen phosphorylase"/>
    <property type="match status" value="1"/>
</dbReference>
<sequence>MYPLYWISKLTRRSADIWLFAPMNHAFLDNAKYLFLHVTQHHPEIKAFFVSEKAELIQYLKEQNLPVLDKWSLKAFYYGLIAKFYLISAYVDDINFWTSGGAVVFNLWHGIPLKKIEFDISTGPLAKRYQKRSWYNRIFKPYFYRRPDFVLSTSQDVSRLFASAFRVSPAQCPPLGYPRTDIFFKSKEEIKKHIQQYESKALNALLKQIAAYERVILYMPTWRDDRQNFMQKAFPNVEQLNDALKLKNALLLIKLHPNDSSLKTFRDLSHIKTMPAKIDLYPFLPFTDGLITDYSSIYFDYMLLKKPIIFYPFDLEDYLRNREMYFDYQETLPGPVVGDFGALLEVVASIESLTINEKYEQLLNRFWLFRDGKSCERVTEFLKNL</sequence>
<dbReference type="InterPro" id="IPR043149">
    <property type="entry name" value="TagF_N"/>
</dbReference>
<dbReference type="PANTHER" id="PTHR37316:SF3">
    <property type="entry name" value="TEICHOIC ACID GLYCEROL-PHOSPHATE TRANSFERASE"/>
    <property type="match status" value="1"/>
</dbReference>
<dbReference type="HOGENOM" id="CLU_029598_2_0_0"/>
<dbReference type="STRING" id="880073.Cabys_1821"/>
<accession>H1XSL3</accession>
<evidence type="ECO:0000256" key="5">
    <source>
        <dbReference type="ARBA" id="ARBA00022944"/>
    </source>
</evidence>
<dbReference type="GO" id="GO:0019350">
    <property type="term" value="P:teichoic acid biosynthetic process"/>
    <property type="evidence" value="ECO:0007669"/>
    <property type="project" value="UniProtKB-KW"/>
</dbReference>
<gene>
    <name evidence="7" type="ORF">Calab_2954</name>
</gene>